<evidence type="ECO:0000313" key="3">
    <source>
        <dbReference type="Proteomes" id="UP000033632"/>
    </source>
</evidence>
<dbReference type="RefSeq" id="WP_046107009.1">
    <property type="nucleotide sequence ID" value="NZ_JZEX01000039.1"/>
</dbReference>
<dbReference type="PANTHER" id="PTHR41795:SF1">
    <property type="entry name" value="EXOPOLYSACCHARIDE SYNTHESIS PROTEIN"/>
    <property type="match status" value="1"/>
</dbReference>
<sequence>MMEGDDVPARAALPDDRQEAPLETILSDVLERMRLISQGPDPRLTCYKVIDIVGPRSHILAILIFSVLNLLPGPPGYSVVIGLAIMAFSIMLFLRMPIRLWTFVGERRLPLRLLLKLLEFFSGFTRVVSKFSKPRATSLTSQRILPAIALLGFVLGVAMLVPIPFTNTLPSLGLAIVCVGILNRDGIAVLIGGIVGLIGLVVLAVTLWAVFAVGVFLGEAIQHEIPDTD</sequence>
<dbReference type="AlphaFoldDB" id="A0A0F5FWY6"/>
<name>A0A0F5FWY6_9HYPH</name>
<dbReference type="InterPro" id="IPR010331">
    <property type="entry name" value="ExoD"/>
</dbReference>
<keyword evidence="1" id="KW-1133">Transmembrane helix</keyword>
<feature type="transmembrane region" description="Helical" evidence="1">
    <location>
        <begin position="53"/>
        <end position="71"/>
    </location>
</feature>
<dbReference type="OrthoDB" id="7949130at2"/>
<evidence type="ECO:0000256" key="1">
    <source>
        <dbReference type="SAM" id="Phobius"/>
    </source>
</evidence>
<keyword evidence="3" id="KW-1185">Reference proteome</keyword>
<dbReference type="PIRSF" id="PIRSF033239">
    <property type="entry name" value="ExoD"/>
    <property type="match status" value="1"/>
</dbReference>
<accession>A0A0F5FWY6</accession>
<keyword evidence="1" id="KW-0812">Transmembrane</keyword>
<comment type="caution">
    <text evidence="2">The sequence shown here is derived from an EMBL/GenBank/DDBJ whole genome shotgun (WGS) entry which is preliminary data.</text>
</comment>
<keyword evidence="1" id="KW-0472">Membrane</keyword>
<reference evidence="2 3" key="1">
    <citation type="submission" date="2015-03" db="EMBL/GenBank/DDBJ databases">
        <authorList>
            <person name="Hassan Y.I."/>
            <person name="Lepp D."/>
            <person name="Li X.-Z."/>
            <person name="Zhou T."/>
        </authorList>
    </citation>
    <scope>NUCLEOTIDE SEQUENCE [LARGE SCALE GENOMIC DNA]</scope>
    <source>
        <strain evidence="2 3">BD-c194</strain>
    </source>
</reference>
<dbReference type="STRING" id="443610.VE25_02515"/>
<organism evidence="2 3">
    <name type="scientific">Devosia geojensis</name>
    <dbReference type="NCBI Taxonomy" id="443610"/>
    <lineage>
        <taxon>Bacteria</taxon>
        <taxon>Pseudomonadati</taxon>
        <taxon>Pseudomonadota</taxon>
        <taxon>Alphaproteobacteria</taxon>
        <taxon>Hyphomicrobiales</taxon>
        <taxon>Devosiaceae</taxon>
        <taxon>Devosia</taxon>
    </lineage>
</organism>
<feature type="transmembrane region" description="Helical" evidence="1">
    <location>
        <begin position="186"/>
        <end position="217"/>
    </location>
</feature>
<dbReference type="Pfam" id="PF06055">
    <property type="entry name" value="ExoD"/>
    <property type="match status" value="1"/>
</dbReference>
<feature type="transmembrane region" description="Helical" evidence="1">
    <location>
        <begin position="77"/>
        <end position="98"/>
    </location>
</feature>
<gene>
    <name evidence="2" type="ORF">VE25_02515</name>
</gene>
<dbReference type="Proteomes" id="UP000033632">
    <property type="component" value="Unassembled WGS sequence"/>
</dbReference>
<dbReference type="PATRIC" id="fig|443610.3.peg.2980"/>
<feature type="transmembrane region" description="Helical" evidence="1">
    <location>
        <begin position="144"/>
        <end position="166"/>
    </location>
</feature>
<evidence type="ECO:0000313" key="2">
    <source>
        <dbReference type="EMBL" id="KKB13348.1"/>
    </source>
</evidence>
<protein>
    <recommendedName>
        <fullName evidence="4">Exopolysaccharide biosynthesis protein</fullName>
    </recommendedName>
</protein>
<dbReference type="PANTHER" id="PTHR41795">
    <property type="entry name" value="EXOPOLYSACCHARIDE SYNTHESIS PROTEIN"/>
    <property type="match status" value="1"/>
</dbReference>
<evidence type="ECO:0008006" key="4">
    <source>
        <dbReference type="Google" id="ProtNLM"/>
    </source>
</evidence>
<dbReference type="EMBL" id="JZEX01000039">
    <property type="protein sequence ID" value="KKB13348.1"/>
    <property type="molecule type" value="Genomic_DNA"/>
</dbReference>
<proteinExistence type="predicted"/>